<evidence type="ECO:0008006" key="4">
    <source>
        <dbReference type="Google" id="ProtNLM"/>
    </source>
</evidence>
<keyword evidence="1" id="KW-0732">Signal</keyword>
<protein>
    <recommendedName>
        <fullName evidence="4">Lipoprotein</fullName>
    </recommendedName>
</protein>
<keyword evidence="3" id="KW-1185">Reference proteome</keyword>
<dbReference type="STRING" id="54.SAMN02745121_01652"/>
<gene>
    <name evidence="2" type="ORF">SAMN02745121_01652</name>
</gene>
<dbReference type="RefSeq" id="WP_096330417.1">
    <property type="nucleotide sequence ID" value="NZ_FOMX01000004.1"/>
</dbReference>
<feature type="chain" id="PRO_5011664064" description="Lipoprotein" evidence="1">
    <location>
        <begin position="18"/>
        <end position="489"/>
    </location>
</feature>
<evidence type="ECO:0000313" key="3">
    <source>
        <dbReference type="Proteomes" id="UP000199400"/>
    </source>
</evidence>
<dbReference type="Proteomes" id="UP000199400">
    <property type="component" value="Unassembled WGS sequence"/>
</dbReference>
<dbReference type="SUPFAM" id="SSF69304">
    <property type="entry name" value="Tricorn protease N-terminal domain"/>
    <property type="match status" value="1"/>
</dbReference>
<sequence length="489" mass="54151">MLCRPILAAPLIALAVAACQPDEPASLCPLTGPVRLAAPPDGWAFDPAAEPEVLGVEDGRIAFTYDERDATSHWQIDACGGEPERVEEDAIPYREQLRTLDTPAGEVTYYLDELTQKILVDRDDLPEPQVLAGLPPADYRADYWPDRIVFVRNEKPGTPTGYAAGLGMATYTLYSHDGDPAQPALFLADGVVRSDRHGLDLLALRDDGELRRVDVDTGETTILLTGVRAFSVSSPSLIWQEMGDDVAEPVYLRDLDTGSERPLLINDFCQRSWGRDPDFPGSNYGSWGFDHETGLAGLSGPGYKLAAMHRLADGAALEIPAHDQWEIWDDGIVVFETFEPGETVSFKLWDPVTGAEHVWYRGAFADSPAFLAHDGDGIDYLVFTDRDAWLGSLWRYDFASGRHAEVLPRMSYYHSRLDDGRYIVRFPSSDLDGAVDLVVIDRDTGSYTTLAERAHSPWPLRTDEDQLAYAWLDLLGPEPGLWMTPLPPK</sequence>
<dbReference type="EMBL" id="FOMX01000004">
    <property type="protein sequence ID" value="SFD79798.1"/>
    <property type="molecule type" value="Genomic_DNA"/>
</dbReference>
<name>A0A1I1VCS5_9BACT</name>
<reference evidence="3" key="1">
    <citation type="submission" date="2016-10" db="EMBL/GenBank/DDBJ databases">
        <authorList>
            <person name="Varghese N."/>
            <person name="Submissions S."/>
        </authorList>
    </citation>
    <scope>NUCLEOTIDE SEQUENCE [LARGE SCALE GENOMIC DNA]</scope>
    <source>
        <strain evidence="3">ATCC 25963</strain>
    </source>
</reference>
<evidence type="ECO:0000313" key="2">
    <source>
        <dbReference type="EMBL" id="SFD79798.1"/>
    </source>
</evidence>
<organism evidence="2 3">
    <name type="scientific">Nannocystis exedens</name>
    <dbReference type="NCBI Taxonomy" id="54"/>
    <lineage>
        <taxon>Bacteria</taxon>
        <taxon>Pseudomonadati</taxon>
        <taxon>Myxococcota</taxon>
        <taxon>Polyangia</taxon>
        <taxon>Nannocystales</taxon>
        <taxon>Nannocystaceae</taxon>
        <taxon>Nannocystis</taxon>
    </lineage>
</organism>
<dbReference type="AlphaFoldDB" id="A0A1I1VCS5"/>
<accession>A0A1I1VCS5</accession>
<feature type="signal peptide" evidence="1">
    <location>
        <begin position="1"/>
        <end position="17"/>
    </location>
</feature>
<evidence type="ECO:0000256" key="1">
    <source>
        <dbReference type="SAM" id="SignalP"/>
    </source>
</evidence>
<dbReference type="PROSITE" id="PS51257">
    <property type="entry name" value="PROKAR_LIPOPROTEIN"/>
    <property type="match status" value="1"/>
</dbReference>
<dbReference type="SUPFAM" id="SSF82171">
    <property type="entry name" value="DPP6 N-terminal domain-like"/>
    <property type="match status" value="1"/>
</dbReference>
<proteinExistence type="predicted"/>